<dbReference type="PROSITE" id="PS50090">
    <property type="entry name" value="MYB_LIKE"/>
    <property type="match status" value="1"/>
</dbReference>
<feature type="domain" description="Myb-like" evidence="2">
    <location>
        <begin position="217"/>
        <end position="269"/>
    </location>
</feature>
<dbReference type="Gene3D" id="1.10.10.60">
    <property type="entry name" value="Homeodomain-like"/>
    <property type="match status" value="1"/>
</dbReference>
<reference evidence="5" key="1">
    <citation type="journal article" date="2016" name="Nat. Commun.">
        <title>The Gonium pectorale genome demonstrates co-option of cell cycle regulation during the evolution of multicellularity.</title>
        <authorList>
            <person name="Hanschen E.R."/>
            <person name="Marriage T.N."/>
            <person name="Ferris P.J."/>
            <person name="Hamaji T."/>
            <person name="Toyoda A."/>
            <person name="Fujiyama A."/>
            <person name="Neme R."/>
            <person name="Noguchi H."/>
            <person name="Minakuchi Y."/>
            <person name="Suzuki M."/>
            <person name="Kawai-Toyooka H."/>
            <person name="Smith D.R."/>
            <person name="Sparks H."/>
            <person name="Anderson J."/>
            <person name="Bakaric R."/>
            <person name="Luria V."/>
            <person name="Karger A."/>
            <person name="Kirschner M.W."/>
            <person name="Durand P.M."/>
            <person name="Michod R.E."/>
            <person name="Nozaki H."/>
            <person name="Olson B.J."/>
        </authorList>
    </citation>
    <scope>NUCLEOTIDE SEQUENCE [LARGE SCALE GENOMIC DNA]</scope>
    <source>
        <strain evidence="5">NIES-2863</strain>
    </source>
</reference>
<keyword evidence="5" id="KW-1185">Reference proteome</keyword>
<dbReference type="STRING" id="33097.A0A150GR16"/>
<dbReference type="Proteomes" id="UP000075714">
    <property type="component" value="Unassembled WGS sequence"/>
</dbReference>
<feature type="compositionally biased region" description="Basic and acidic residues" evidence="1">
    <location>
        <begin position="69"/>
        <end position="78"/>
    </location>
</feature>
<dbReference type="CDD" id="cd00167">
    <property type="entry name" value="SANT"/>
    <property type="match status" value="1"/>
</dbReference>
<evidence type="ECO:0000313" key="5">
    <source>
        <dbReference type="Proteomes" id="UP000075714"/>
    </source>
</evidence>
<dbReference type="SMART" id="SM00717">
    <property type="entry name" value="SANT"/>
    <property type="match status" value="1"/>
</dbReference>
<dbReference type="InterPro" id="IPR017930">
    <property type="entry name" value="Myb_dom"/>
</dbReference>
<evidence type="ECO:0000256" key="1">
    <source>
        <dbReference type="SAM" id="MobiDB-lite"/>
    </source>
</evidence>
<dbReference type="Pfam" id="PF00249">
    <property type="entry name" value="Myb_DNA-binding"/>
    <property type="match status" value="1"/>
</dbReference>
<dbReference type="EMBL" id="LSYV01000011">
    <property type="protein sequence ID" value="KXZ52316.1"/>
    <property type="molecule type" value="Genomic_DNA"/>
</dbReference>
<feature type="compositionally biased region" description="Acidic residues" evidence="1">
    <location>
        <begin position="1"/>
        <end position="10"/>
    </location>
</feature>
<dbReference type="SUPFAM" id="SSF46689">
    <property type="entry name" value="Homeodomain-like"/>
    <property type="match status" value="1"/>
</dbReference>
<dbReference type="InterPro" id="IPR001005">
    <property type="entry name" value="SANT/Myb"/>
</dbReference>
<organism evidence="4 5">
    <name type="scientific">Gonium pectorale</name>
    <name type="common">Green alga</name>
    <dbReference type="NCBI Taxonomy" id="33097"/>
    <lineage>
        <taxon>Eukaryota</taxon>
        <taxon>Viridiplantae</taxon>
        <taxon>Chlorophyta</taxon>
        <taxon>core chlorophytes</taxon>
        <taxon>Chlorophyceae</taxon>
        <taxon>CS clade</taxon>
        <taxon>Chlamydomonadales</taxon>
        <taxon>Volvocaceae</taxon>
        <taxon>Gonium</taxon>
    </lineage>
</organism>
<evidence type="ECO:0000259" key="2">
    <source>
        <dbReference type="PROSITE" id="PS50090"/>
    </source>
</evidence>
<evidence type="ECO:0000259" key="3">
    <source>
        <dbReference type="PROSITE" id="PS51294"/>
    </source>
</evidence>
<feature type="domain" description="HTH myb-type" evidence="3">
    <location>
        <begin position="223"/>
        <end position="273"/>
    </location>
</feature>
<evidence type="ECO:0000313" key="4">
    <source>
        <dbReference type="EMBL" id="KXZ52316.1"/>
    </source>
</evidence>
<dbReference type="InterPro" id="IPR009057">
    <property type="entry name" value="Homeodomain-like_sf"/>
</dbReference>
<dbReference type="PROSITE" id="PS51294">
    <property type="entry name" value="HTH_MYB"/>
    <property type="match status" value="1"/>
</dbReference>
<proteinExistence type="predicted"/>
<feature type="compositionally biased region" description="Basic and acidic residues" evidence="1">
    <location>
        <begin position="11"/>
        <end position="20"/>
    </location>
</feature>
<dbReference type="AlphaFoldDB" id="A0A150GR16"/>
<accession>A0A150GR16</accession>
<feature type="compositionally biased region" description="Polar residues" evidence="1">
    <location>
        <begin position="82"/>
        <end position="93"/>
    </location>
</feature>
<feature type="region of interest" description="Disordered" evidence="1">
    <location>
        <begin position="1"/>
        <end position="20"/>
    </location>
</feature>
<sequence>MDTTNEEEMPQLDRERAERMRRNAEMLAKIGVADALRDVARAQATERAGGEPGTSGRGAVRQAPRPKRARTEAVEPTRRSSRLASGPTNQGTTEAGEAAEAAGVDEEGKMRAGKGVGIMTQEEYLASKGLPLPEGHFKTNGVFRGWVAPDVIDKFGLASSADEAWAQGGGGAFKRKITKADVPEHLRAKGWSTAKAFAASQLHKNPNAYFYRHVAPGNAQAQGEWTQEEHELFLATARKWGVGDKWGLFASYIPNRVGYQCSQYYTQVIIPSGIVIDPRFRMDSWGDAVFTGR</sequence>
<gene>
    <name evidence="4" type="ORF">GPECTOR_10g948</name>
</gene>
<name>A0A150GR16_GONPE</name>
<protein>
    <submittedName>
        <fullName evidence="4">Uncharacterized protein</fullName>
    </submittedName>
</protein>
<comment type="caution">
    <text evidence="4">The sequence shown here is derived from an EMBL/GenBank/DDBJ whole genome shotgun (WGS) entry which is preliminary data.</text>
</comment>
<dbReference type="OrthoDB" id="10258692at2759"/>
<feature type="region of interest" description="Disordered" evidence="1">
    <location>
        <begin position="41"/>
        <end position="108"/>
    </location>
</feature>